<keyword evidence="2" id="KW-0547">Nucleotide-binding</keyword>
<dbReference type="SUPFAM" id="SSF52540">
    <property type="entry name" value="P-loop containing nucleoside triphosphate hydrolases"/>
    <property type="match status" value="1"/>
</dbReference>
<evidence type="ECO:0000313" key="4">
    <source>
        <dbReference type="EMBL" id="KPV53599.1"/>
    </source>
</evidence>
<sequence>MMVVFSGLDGAGKSTQIGLLQATLRQHGYRCKYVWSRGGYTPMFELLKRVLRRAPGAALPAAGNTAQRSQAFGKPWLRRLWLVLALLDLLRIYGVQLRWWRRQGYAVICDRYLWDTLIDFRLNFPAERAERWWLWKLLVWAAARPDAAFLLLIPVAESLRRSDIKGEPFRDSPEVLGQRLAEYQQLSQGEFWRVLDGSEPVEDLAATIARDVLAATGTQSHSRPMPSLGSQE</sequence>
<evidence type="ECO:0000256" key="2">
    <source>
        <dbReference type="ARBA" id="ARBA00022741"/>
    </source>
</evidence>
<comment type="caution">
    <text evidence="4">The sequence shown here is derived from an EMBL/GenBank/DDBJ whole genome shotgun (WGS) entry which is preliminary data.</text>
</comment>
<evidence type="ECO:0000256" key="3">
    <source>
        <dbReference type="ARBA" id="ARBA00022840"/>
    </source>
</evidence>
<evidence type="ECO:0000313" key="5">
    <source>
        <dbReference type="Proteomes" id="UP000050509"/>
    </source>
</evidence>
<dbReference type="PANTHER" id="PTHR10344:SF4">
    <property type="entry name" value="UMP-CMP KINASE 2, MITOCHONDRIAL"/>
    <property type="match status" value="1"/>
</dbReference>
<dbReference type="Proteomes" id="UP000050509">
    <property type="component" value="Unassembled WGS sequence"/>
</dbReference>
<dbReference type="GO" id="GO:0006227">
    <property type="term" value="P:dUDP biosynthetic process"/>
    <property type="evidence" value="ECO:0007669"/>
    <property type="project" value="TreeGrafter"/>
</dbReference>
<dbReference type="PANTHER" id="PTHR10344">
    <property type="entry name" value="THYMIDYLATE KINASE"/>
    <property type="match status" value="1"/>
</dbReference>
<name>A0A0P9HFQ2_9CHLR</name>
<accession>A0A0P9HFQ2</accession>
<reference evidence="4 5" key="1">
    <citation type="submission" date="2015-09" db="EMBL/GenBank/DDBJ databases">
        <title>Draft genome sequence of Kouleothrix aurantiaca JCM 19913.</title>
        <authorList>
            <person name="Hemp J."/>
        </authorList>
    </citation>
    <scope>NUCLEOTIDE SEQUENCE [LARGE SCALE GENOMIC DNA]</scope>
    <source>
        <strain evidence="4 5">COM-B</strain>
    </source>
</reference>
<dbReference type="GO" id="GO:0006235">
    <property type="term" value="P:dTTP biosynthetic process"/>
    <property type="evidence" value="ECO:0007669"/>
    <property type="project" value="TreeGrafter"/>
</dbReference>
<evidence type="ECO:0000256" key="1">
    <source>
        <dbReference type="ARBA" id="ARBA00017144"/>
    </source>
</evidence>
<keyword evidence="5" id="KW-1185">Reference proteome</keyword>
<dbReference type="Gene3D" id="3.40.50.300">
    <property type="entry name" value="P-loop containing nucleotide triphosphate hydrolases"/>
    <property type="match status" value="1"/>
</dbReference>
<dbReference type="GO" id="GO:0006233">
    <property type="term" value="P:dTDP biosynthetic process"/>
    <property type="evidence" value="ECO:0007669"/>
    <property type="project" value="TreeGrafter"/>
</dbReference>
<dbReference type="EMBL" id="LJCR01000221">
    <property type="protein sequence ID" value="KPV53599.1"/>
    <property type="molecule type" value="Genomic_DNA"/>
</dbReference>
<proteinExistence type="predicted"/>
<protein>
    <recommendedName>
        <fullName evidence="1">Thymidylate kinase</fullName>
    </recommendedName>
</protein>
<organism evidence="4 5">
    <name type="scientific">Kouleothrix aurantiaca</name>
    <dbReference type="NCBI Taxonomy" id="186479"/>
    <lineage>
        <taxon>Bacteria</taxon>
        <taxon>Bacillati</taxon>
        <taxon>Chloroflexota</taxon>
        <taxon>Chloroflexia</taxon>
        <taxon>Chloroflexales</taxon>
        <taxon>Roseiflexineae</taxon>
        <taxon>Roseiflexaceae</taxon>
        <taxon>Kouleothrix</taxon>
    </lineage>
</organism>
<gene>
    <name evidence="4" type="ORF">SE17_08715</name>
</gene>
<dbReference type="GO" id="GO:0005524">
    <property type="term" value="F:ATP binding"/>
    <property type="evidence" value="ECO:0007669"/>
    <property type="project" value="UniProtKB-KW"/>
</dbReference>
<dbReference type="GO" id="GO:0004798">
    <property type="term" value="F:dTMP kinase activity"/>
    <property type="evidence" value="ECO:0007669"/>
    <property type="project" value="TreeGrafter"/>
</dbReference>
<dbReference type="InterPro" id="IPR027417">
    <property type="entry name" value="P-loop_NTPase"/>
</dbReference>
<dbReference type="AlphaFoldDB" id="A0A0P9HFQ2"/>
<dbReference type="GO" id="GO:0005737">
    <property type="term" value="C:cytoplasm"/>
    <property type="evidence" value="ECO:0007669"/>
    <property type="project" value="TreeGrafter"/>
</dbReference>
<keyword evidence="3" id="KW-0067">ATP-binding</keyword>